<comment type="caution">
    <text evidence="3">The sequence shown here is derived from an EMBL/GenBank/DDBJ whole genome shotgun (WGS) entry which is preliminary data.</text>
</comment>
<evidence type="ECO:0000259" key="2">
    <source>
        <dbReference type="Pfam" id="PF07811"/>
    </source>
</evidence>
<keyword evidence="1" id="KW-0812">Transmembrane</keyword>
<name>A0ABV3XWQ5_9RHOB</name>
<keyword evidence="4" id="KW-1185">Reference proteome</keyword>
<dbReference type="Proteomes" id="UP001560019">
    <property type="component" value="Unassembled WGS sequence"/>
</dbReference>
<dbReference type="InterPro" id="IPR012495">
    <property type="entry name" value="TadE-like_dom"/>
</dbReference>
<keyword evidence="1" id="KW-1133">Transmembrane helix</keyword>
<accession>A0ABV3XWQ5</accession>
<dbReference type="Pfam" id="PF07811">
    <property type="entry name" value="TadE"/>
    <property type="match status" value="1"/>
</dbReference>
<feature type="transmembrane region" description="Helical" evidence="1">
    <location>
        <begin position="21"/>
        <end position="44"/>
    </location>
</feature>
<evidence type="ECO:0000313" key="4">
    <source>
        <dbReference type="Proteomes" id="UP001560019"/>
    </source>
</evidence>
<gene>
    <name evidence="3" type="ORF">Ga0609869_003102</name>
</gene>
<reference evidence="3 4" key="1">
    <citation type="submission" date="2024-06" db="EMBL/GenBank/DDBJ databases">
        <title>Genome of Rhodovulum iodosum, a marine photoferrotroph.</title>
        <authorList>
            <person name="Bianchini G."/>
            <person name="Nikeleit V."/>
            <person name="Kappler A."/>
            <person name="Bryce C."/>
            <person name="Sanchez-Baracaldo P."/>
        </authorList>
    </citation>
    <scope>NUCLEOTIDE SEQUENCE [LARGE SCALE GENOMIC DNA]</scope>
    <source>
        <strain evidence="3 4">UT/N1</strain>
    </source>
</reference>
<evidence type="ECO:0000256" key="1">
    <source>
        <dbReference type="SAM" id="Phobius"/>
    </source>
</evidence>
<keyword evidence="1" id="KW-0472">Membrane</keyword>
<protein>
    <recommendedName>
        <fullName evidence="2">TadE-like domain-containing protein</fullName>
    </recommendedName>
</protein>
<feature type="domain" description="TadE-like" evidence="2">
    <location>
        <begin position="23"/>
        <end position="65"/>
    </location>
</feature>
<dbReference type="EMBL" id="JBEHHI010000003">
    <property type="protein sequence ID" value="MEX5729749.1"/>
    <property type="molecule type" value="Genomic_DNA"/>
</dbReference>
<organism evidence="3 4">
    <name type="scientific">Rhodovulum iodosum</name>
    <dbReference type="NCBI Taxonomy" id="68291"/>
    <lineage>
        <taxon>Bacteria</taxon>
        <taxon>Pseudomonadati</taxon>
        <taxon>Pseudomonadota</taxon>
        <taxon>Alphaproteobacteria</taxon>
        <taxon>Rhodobacterales</taxon>
        <taxon>Paracoccaceae</taxon>
        <taxon>Rhodovulum</taxon>
    </lineage>
</organism>
<dbReference type="RefSeq" id="WP_125404747.1">
    <property type="nucleotide sequence ID" value="NZ_JBEHHI010000003.1"/>
</dbReference>
<sequence>MTRGPLISLLRRRLRHALLDTAGTTLVEFAIVLSLFLLLFLGLIDFGRMSFNWVMAQKATQMAARIATVRPPVCGGLPEFHSRGTVPTGTTAPGYGTFCRTASWVCADPGTFSCPGASTNATAQEIWDRVAPLLPNTATVANLQFTYDFDSQLGFLGGPYTPMVTVELQNMQFDFVSPLGGLAQLAGAGSSSLGSPISMPSFSASLPGEDLAAGNDG</sequence>
<proteinExistence type="predicted"/>
<evidence type="ECO:0000313" key="3">
    <source>
        <dbReference type="EMBL" id="MEX5729749.1"/>
    </source>
</evidence>